<evidence type="ECO:0000259" key="19">
    <source>
        <dbReference type="PROSITE" id="PS50885"/>
    </source>
</evidence>
<feature type="transmembrane region" description="Helical" evidence="16">
    <location>
        <begin position="192"/>
        <end position="210"/>
    </location>
</feature>
<dbReference type="SMART" id="SM00448">
    <property type="entry name" value="REC"/>
    <property type="match status" value="3"/>
</dbReference>
<feature type="region of interest" description="Disordered" evidence="15">
    <location>
        <begin position="462"/>
        <end position="495"/>
    </location>
</feature>
<dbReference type="InterPro" id="IPR007891">
    <property type="entry name" value="CHASE3"/>
</dbReference>
<comment type="caution">
    <text evidence="20">The sequence shown here is derived from an EMBL/GenBank/DDBJ whole genome shotgun (WGS) entry which is preliminary data.</text>
</comment>
<dbReference type="PRINTS" id="PR00344">
    <property type="entry name" value="BCTRLSENSOR"/>
</dbReference>
<evidence type="ECO:0000256" key="5">
    <source>
        <dbReference type="ARBA" id="ARBA00022475"/>
    </source>
</evidence>
<feature type="modified residue" description="4-aspartylphosphate" evidence="14">
    <location>
        <position position="1007"/>
    </location>
</feature>
<evidence type="ECO:0000256" key="16">
    <source>
        <dbReference type="SAM" id="Phobius"/>
    </source>
</evidence>
<dbReference type="RefSeq" id="WP_089200755.1">
    <property type="nucleotide sequence ID" value="NZ_NHRJ02000009.1"/>
</dbReference>
<dbReference type="CDD" id="cd06225">
    <property type="entry name" value="HAMP"/>
    <property type="match status" value="1"/>
</dbReference>
<dbReference type="InterPro" id="IPR029016">
    <property type="entry name" value="GAF-like_dom_sf"/>
</dbReference>
<feature type="domain" description="HAMP" evidence="19">
    <location>
        <begin position="212"/>
        <end position="266"/>
    </location>
</feature>
<dbReference type="PANTHER" id="PTHR45339:SF1">
    <property type="entry name" value="HYBRID SIGNAL TRANSDUCTION HISTIDINE KINASE J"/>
    <property type="match status" value="1"/>
</dbReference>
<dbReference type="InterPro" id="IPR011006">
    <property type="entry name" value="CheY-like_superfamily"/>
</dbReference>
<dbReference type="CDD" id="cd16922">
    <property type="entry name" value="HATPase_EvgS-ArcB-TorS-like"/>
    <property type="match status" value="1"/>
</dbReference>
<dbReference type="SMART" id="SM00065">
    <property type="entry name" value="GAF"/>
    <property type="match status" value="1"/>
</dbReference>
<keyword evidence="16" id="KW-0812">Transmembrane</keyword>
<keyword evidence="5" id="KW-1003">Cell membrane</keyword>
<keyword evidence="6 14" id="KW-0597">Phosphoprotein</keyword>
<proteinExistence type="inferred from homology"/>
<keyword evidence="16" id="KW-1133">Transmembrane helix</keyword>
<evidence type="ECO:0000256" key="3">
    <source>
        <dbReference type="ARBA" id="ARBA00006402"/>
    </source>
</evidence>
<dbReference type="EMBL" id="NHRJ02000009">
    <property type="protein sequence ID" value="PZE20142.1"/>
    <property type="molecule type" value="Genomic_DNA"/>
</dbReference>
<dbReference type="Gene3D" id="6.10.340.10">
    <property type="match status" value="1"/>
</dbReference>
<dbReference type="Pfam" id="PF00672">
    <property type="entry name" value="HAMP"/>
    <property type="match status" value="1"/>
</dbReference>
<feature type="modified residue" description="4-aspartylphosphate" evidence="14">
    <location>
        <position position="885"/>
    </location>
</feature>
<dbReference type="PROSITE" id="PS50109">
    <property type="entry name" value="HIS_KIN"/>
    <property type="match status" value="1"/>
</dbReference>
<evidence type="ECO:0000313" key="21">
    <source>
        <dbReference type="Proteomes" id="UP000214746"/>
    </source>
</evidence>
<dbReference type="InterPro" id="IPR003018">
    <property type="entry name" value="GAF"/>
</dbReference>
<dbReference type="PROSITE" id="PS50885">
    <property type="entry name" value="HAMP"/>
    <property type="match status" value="1"/>
</dbReference>
<dbReference type="CDD" id="cd19410">
    <property type="entry name" value="HK9-like_sensor"/>
    <property type="match status" value="1"/>
</dbReference>
<name>A0A2W1NWU6_PAEXE</name>
<feature type="domain" description="Response regulatory" evidence="18">
    <location>
        <begin position="836"/>
        <end position="949"/>
    </location>
</feature>
<sequence>MLKNGKWGVSSKIITGYVILFLCMGVSTFVLTDRISSLQREISSITEHDVQVNTLSAQIERHVLDMETGQRGYVITGDTQYLQPYYSGREKWLQAYNTLYQYLADSPARQKSLESIRANIEQWMAASGDRLIPMRRNGNSAGLEQHFRADPGKKYMDQIRAQWEHFRMVEQQQTAAHIADLNERNKTIKTELYAMLALALVFSAAGALMISRSVVRPLRQVTTTIQRITSAEGDVNERIVVRSNDEIKDLADATNAYVDSLQEQDWLKSVIADLATENQGLDDVAELARSMINKIASELGASYGVFYLRQGTGDLGRLKQIASYAADGDAESVGKPALRIGEGLVGQAALENRTFVLNELPESYINISSGLGQTVPRSIIITPIAFKGQVEAVIELATLEPLSEIHLQFMEQIRASFGVTINSVMSRMEIERLLSEAQAYADELQSQSEELQAQSEELLSQQEELKASNDSLKKSEERLQRQQEELEEANSELSKRSQQLEAQVRFAEEANAEFDRQRKALEQQAEELQATSRYKSEFLANMSHELRTPLNSMLILSQFLAENKQGNLTAKQVEFANTIHASGGDLLRLIDEILDLSKVEAGKLELQLDAAVLHEIGELLQRNFQPLAMKKGLELRLQVEAGVPPVVYTDGHRLLQILRNFLSNAIKFTEKGSVELRMYSASHDFAKSSGTLQPAVAFAVTDTGIGIPQDKSSLIFEAFQQVDGTTSRKYGGTGLGLTISRELAGLLGADIEMSSEPERGSTFTLYVPLSQSDSESPPAFHDEEVAATVEAPAPDTDVVPHISDIVLPTIELNDPELLTAGEVVDDRDSIEPGDKVILIIEDDVPFARFTLDIARSRGFKGLAATQGDKGLALVNAYKPDMVMLDIHLPVVDGWTVLDLIKRNPETRHIPVHVLTVLDEPQQSLISGAAAYLKKPISHEALDQAFVRMEAILSRSSKRLLIVEDNELMRSSLVELIDHDDVEIKAVGDGAEALQALDDTDFDCMVLDLELGDMSGFELLDRIRHNEKLRTLPIIIFTGKDLDLQQERELRKYAESIIIKNVKSQERLYAETALYLHRVESELPEDRRQMLSALHSADGGFDGKHILLVEDDIRNVFALTNVLEEHKLKVTYAENGREALSVLEAQPDIDLVLMDIMMPEMDGYEAMEHIRSNPLLERLPIIALTAKAMKEDRQKCIDAGASDYISKPINTDKLLSLLKVWLYK</sequence>
<dbReference type="Gene3D" id="3.40.50.2300">
    <property type="match status" value="3"/>
</dbReference>
<comment type="similarity">
    <text evidence="3">In the N-terminal section; belongs to the phytochrome family.</text>
</comment>
<dbReference type="Proteomes" id="UP000214746">
    <property type="component" value="Unassembled WGS sequence"/>
</dbReference>
<evidence type="ECO:0000259" key="17">
    <source>
        <dbReference type="PROSITE" id="PS50109"/>
    </source>
</evidence>
<dbReference type="PROSITE" id="PS50110">
    <property type="entry name" value="RESPONSE_REGULATORY"/>
    <property type="match status" value="3"/>
</dbReference>
<feature type="domain" description="Histidine kinase" evidence="17">
    <location>
        <begin position="541"/>
        <end position="771"/>
    </location>
</feature>
<keyword evidence="21" id="KW-1185">Reference proteome</keyword>
<feature type="domain" description="Response regulatory" evidence="18">
    <location>
        <begin position="958"/>
        <end position="1074"/>
    </location>
</feature>
<evidence type="ECO:0000256" key="4">
    <source>
        <dbReference type="ARBA" id="ARBA00012438"/>
    </source>
</evidence>
<keyword evidence="8" id="KW-0547">Nucleotide-binding</keyword>
<dbReference type="AlphaFoldDB" id="A0A2W1NWU6"/>
<dbReference type="SUPFAM" id="SSF55781">
    <property type="entry name" value="GAF domain-like"/>
    <property type="match status" value="1"/>
</dbReference>
<dbReference type="EC" id="2.7.13.3" evidence="4"/>
<dbReference type="CDD" id="cd00156">
    <property type="entry name" value="REC"/>
    <property type="match status" value="1"/>
</dbReference>
<dbReference type="SUPFAM" id="SSF158472">
    <property type="entry name" value="HAMP domain-like"/>
    <property type="match status" value="1"/>
</dbReference>
<evidence type="ECO:0000259" key="18">
    <source>
        <dbReference type="PROSITE" id="PS50110"/>
    </source>
</evidence>
<keyword evidence="12 16" id="KW-0472">Membrane</keyword>
<keyword evidence="9" id="KW-0418">Kinase</keyword>
<dbReference type="Pfam" id="PF00512">
    <property type="entry name" value="HisKA"/>
    <property type="match status" value="1"/>
</dbReference>
<dbReference type="GO" id="GO:0005524">
    <property type="term" value="F:ATP binding"/>
    <property type="evidence" value="ECO:0007669"/>
    <property type="project" value="UniProtKB-KW"/>
</dbReference>
<evidence type="ECO:0000256" key="6">
    <source>
        <dbReference type="ARBA" id="ARBA00022553"/>
    </source>
</evidence>
<evidence type="ECO:0000256" key="11">
    <source>
        <dbReference type="ARBA" id="ARBA00023012"/>
    </source>
</evidence>
<keyword evidence="11" id="KW-0902">Two-component regulatory system</keyword>
<keyword evidence="10" id="KW-0067">ATP-binding</keyword>
<dbReference type="SMART" id="SM00387">
    <property type="entry name" value="HATPase_c"/>
    <property type="match status" value="1"/>
</dbReference>
<dbReference type="InterPro" id="IPR003594">
    <property type="entry name" value="HATPase_dom"/>
</dbReference>
<organism evidence="20 21">
    <name type="scientific">Paenibacillus xerothermodurans</name>
    <dbReference type="NCBI Taxonomy" id="1977292"/>
    <lineage>
        <taxon>Bacteria</taxon>
        <taxon>Bacillati</taxon>
        <taxon>Bacillota</taxon>
        <taxon>Bacilli</taxon>
        <taxon>Bacillales</taxon>
        <taxon>Paenibacillaceae</taxon>
        <taxon>Paenibacillus</taxon>
    </lineage>
</organism>
<dbReference type="SUPFAM" id="SSF55874">
    <property type="entry name" value="ATPase domain of HSP90 chaperone/DNA topoisomerase II/histidine kinase"/>
    <property type="match status" value="1"/>
</dbReference>
<evidence type="ECO:0000256" key="14">
    <source>
        <dbReference type="PROSITE-ProRule" id="PRU00169"/>
    </source>
</evidence>
<dbReference type="CDD" id="cd17546">
    <property type="entry name" value="REC_hyHK_CKI1_RcsC-like"/>
    <property type="match status" value="1"/>
</dbReference>
<dbReference type="Gene3D" id="3.30.450.40">
    <property type="match status" value="1"/>
</dbReference>
<accession>A0A2W1NWU6</accession>
<dbReference type="SMART" id="SM00388">
    <property type="entry name" value="HisKA"/>
    <property type="match status" value="1"/>
</dbReference>
<dbReference type="InterPro" id="IPR036097">
    <property type="entry name" value="HisK_dim/P_sf"/>
</dbReference>
<evidence type="ECO:0000256" key="12">
    <source>
        <dbReference type="ARBA" id="ARBA00023136"/>
    </source>
</evidence>
<dbReference type="SMART" id="SM00304">
    <property type="entry name" value="HAMP"/>
    <property type="match status" value="1"/>
</dbReference>
<dbReference type="CDD" id="cd00082">
    <property type="entry name" value="HisKA"/>
    <property type="match status" value="1"/>
</dbReference>
<comment type="subcellular location">
    <subcellularLocation>
        <location evidence="2">Cell membrane</location>
        <topology evidence="2">Multi-pass membrane protein</topology>
    </subcellularLocation>
</comment>
<dbReference type="PANTHER" id="PTHR45339">
    <property type="entry name" value="HYBRID SIGNAL TRANSDUCTION HISTIDINE KINASE J"/>
    <property type="match status" value="1"/>
</dbReference>
<evidence type="ECO:0000256" key="10">
    <source>
        <dbReference type="ARBA" id="ARBA00022840"/>
    </source>
</evidence>
<evidence type="ECO:0000256" key="13">
    <source>
        <dbReference type="ARBA" id="ARBA00074306"/>
    </source>
</evidence>
<dbReference type="InterPro" id="IPR001789">
    <property type="entry name" value="Sig_transdc_resp-reg_receiver"/>
</dbReference>
<dbReference type="InterPro" id="IPR004358">
    <property type="entry name" value="Sig_transdc_His_kin-like_C"/>
</dbReference>
<dbReference type="InterPro" id="IPR005467">
    <property type="entry name" value="His_kinase_dom"/>
</dbReference>
<feature type="domain" description="Response regulatory" evidence="18">
    <location>
        <begin position="1104"/>
        <end position="1221"/>
    </location>
</feature>
<dbReference type="OrthoDB" id="9790669at2"/>
<evidence type="ECO:0000256" key="1">
    <source>
        <dbReference type="ARBA" id="ARBA00000085"/>
    </source>
</evidence>
<dbReference type="InterPro" id="IPR003660">
    <property type="entry name" value="HAMP_dom"/>
</dbReference>
<comment type="catalytic activity">
    <reaction evidence="1">
        <text>ATP + protein L-histidine = ADP + protein N-phospho-L-histidine.</text>
        <dbReference type="EC" id="2.7.13.3"/>
    </reaction>
</comment>
<dbReference type="FunFam" id="3.30.565.10:FF:000010">
    <property type="entry name" value="Sensor histidine kinase RcsC"/>
    <property type="match status" value="1"/>
</dbReference>
<dbReference type="Pfam" id="PF13185">
    <property type="entry name" value="GAF_2"/>
    <property type="match status" value="1"/>
</dbReference>
<dbReference type="Gene3D" id="1.10.287.130">
    <property type="match status" value="1"/>
</dbReference>
<reference evidence="20" key="1">
    <citation type="submission" date="2018-06" db="EMBL/GenBank/DDBJ databases">
        <title>Paenibacillus xerothermodurans sp. nov. an extremely dry heat resistant spore forming bacterium isolated from the soil of Cape Canaveral, Florida.</title>
        <authorList>
            <person name="Seuylemezian A."/>
            <person name="Kaur N."/>
            <person name="Patil P."/>
            <person name="Patil P."/>
            <person name="Mayilraj S."/>
            <person name="Vaishampayan P."/>
        </authorList>
    </citation>
    <scope>NUCLEOTIDE SEQUENCE [LARGE SCALE GENOMIC DNA]</scope>
    <source>
        <strain evidence="20">ATCC 27380</strain>
    </source>
</reference>
<dbReference type="GO" id="GO:0000155">
    <property type="term" value="F:phosphorelay sensor kinase activity"/>
    <property type="evidence" value="ECO:0007669"/>
    <property type="project" value="InterPro"/>
</dbReference>
<dbReference type="SUPFAM" id="SSF47384">
    <property type="entry name" value="Homodimeric domain of signal transducing histidine kinase"/>
    <property type="match status" value="1"/>
</dbReference>
<dbReference type="Pfam" id="PF00072">
    <property type="entry name" value="Response_reg"/>
    <property type="match status" value="3"/>
</dbReference>
<dbReference type="Pfam" id="PF02518">
    <property type="entry name" value="HATPase_c"/>
    <property type="match status" value="1"/>
</dbReference>
<feature type="transmembrane region" description="Helical" evidence="16">
    <location>
        <begin position="12"/>
        <end position="31"/>
    </location>
</feature>
<evidence type="ECO:0000256" key="8">
    <source>
        <dbReference type="ARBA" id="ARBA00022741"/>
    </source>
</evidence>
<evidence type="ECO:0000256" key="7">
    <source>
        <dbReference type="ARBA" id="ARBA00022679"/>
    </source>
</evidence>
<evidence type="ECO:0000256" key="2">
    <source>
        <dbReference type="ARBA" id="ARBA00004651"/>
    </source>
</evidence>
<dbReference type="GO" id="GO:0005886">
    <property type="term" value="C:plasma membrane"/>
    <property type="evidence" value="ECO:0007669"/>
    <property type="project" value="UniProtKB-SubCell"/>
</dbReference>
<dbReference type="InterPro" id="IPR036890">
    <property type="entry name" value="HATPase_C_sf"/>
</dbReference>
<gene>
    <name evidence="20" type="ORF">CBW46_014715</name>
</gene>
<feature type="compositionally biased region" description="Basic and acidic residues" evidence="15">
    <location>
        <begin position="463"/>
        <end position="484"/>
    </location>
</feature>
<evidence type="ECO:0000256" key="9">
    <source>
        <dbReference type="ARBA" id="ARBA00022777"/>
    </source>
</evidence>
<keyword evidence="7" id="KW-0808">Transferase</keyword>
<feature type="modified residue" description="4-aspartylphosphate" evidence="14">
    <location>
        <position position="1154"/>
    </location>
</feature>
<dbReference type="Pfam" id="PF05227">
    <property type="entry name" value="CHASE3"/>
    <property type="match status" value="1"/>
</dbReference>
<dbReference type="SUPFAM" id="SSF52172">
    <property type="entry name" value="CheY-like"/>
    <property type="match status" value="3"/>
</dbReference>
<evidence type="ECO:0000256" key="15">
    <source>
        <dbReference type="SAM" id="MobiDB-lite"/>
    </source>
</evidence>
<evidence type="ECO:0000313" key="20">
    <source>
        <dbReference type="EMBL" id="PZE20142.1"/>
    </source>
</evidence>
<dbReference type="InterPro" id="IPR003661">
    <property type="entry name" value="HisK_dim/P_dom"/>
</dbReference>
<dbReference type="Gene3D" id="3.30.565.10">
    <property type="entry name" value="Histidine kinase-like ATPase, C-terminal domain"/>
    <property type="match status" value="1"/>
</dbReference>
<protein>
    <recommendedName>
        <fullName evidence="13">Circadian input-output histidine kinase CikA</fullName>
        <ecNumber evidence="4">2.7.13.3</ecNumber>
    </recommendedName>
</protein>